<dbReference type="Proteomes" id="UP001153076">
    <property type="component" value="Unassembled WGS sequence"/>
</dbReference>
<name>A0A9Q1GP81_9CARY</name>
<comment type="caution">
    <text evidence="2">The sequence shown here is derived from an EMBL/GenBank/DDBJ whole genome shotgun (WGS) entry which is preliminary data.</text>
</comment>
<sequence length="199" mass="22708">MVTCPSNQTQGSKGKAIDMDEHVGDSDEANEDGSDADIECLGVEESRSPPKSVHNSRKQKSEGETSSDGKQMDEKDCTMDEEDCTMDEEEDHAIDTIIGYTLQRYHHIHGEGFIERVVLLKQLCILAREESYREAEVRFQHYPSTIGKYHKQVLDGLVQLSASIVRLYQSQDELAIEILQKKGFYWPFFRVWSLPPHTL</sequence>
<feature type="compositionally biased region" description="Acidic residues" evidence="1">
    <location>
        <begin position="26"/>
        <end position="38"/>
    </location>
</feature>
<evidence type="ECO:0000313" key="2">
    <source>
        <dbReference type="EMBL" id="KAJ8423044.1"/>
    </source>
</evidence>
<keyword evidence="3" id="KW-1185">Reference proteome</keyword>
<evidence type="ECO:0000256" key="1">
    <source>
        <dbReference type="SAM" id="MobiDB-lite"/>
    </source>
</evidence>
<feature type="compositionally biased region" description="Basic and acidic residues" evidence="1">
    <location>
        <begin position="15"/>
        <end position="25"/>
    </location>
</feature>
<accession>A0A9Q1GP81</accession>
<protein>
    <submittedName>
        <fullName evidence="2">Uncharacterized protein</fullName>
    </submittedName>
</protein>
<proteinExistence type="predicted"/>
<gene>
    <name evidence="2" type="ORF">Cgig2_021863</name>
</gene>
<feature type="region of interest" description="Disordered" evidence="1">
    <location>
        <begin position="1"/>
        <end position="81"/>
    </location>
</feature>
<reference evidence="2" key="1">
    <citation type="submission" date="2022-04" db="EMBL/GenBank/DDBJ databases">
        <title>Carnegiea gigantea Genome sequencing and assembly v2.</title>
        <authorList>
            <person name="Copetti D."/>
            <person name="Sanderson M.J."/>
            <person name="Burquez A."/>
            <person name="Wojciechowski M.F."/>
        </authorList>
    </citation>
    <scope>NUCLEOTIDE SEQUENCE</scope>
    <source>
        <strain evidence="2">SGP5-SGP5p</strain>
        <tissue evidence="2">Aerial part</tissue>
    </source>
</reference>
<dbReference type="AlphaFoldDB" id="A0A9Q1GP81"/>
<dbReference type="EMBL" id="JAKOGI010002070">
    <property type="protein sequence ID" value="KAJ8423044.1"/>
    <property type="molecule type" value="Genomic_DNA"/>
</dbReference>
<feature type="compositionally biased region" description="Polar residues" evidence="1">
    <location>
        <begin position="1"/>
        <end position="12"/>
    </location>
</feature>
<organism evidence="2 3">
    <name type="scientific">Carnegiea gigantea</name>
    <dbReference type="NCBI Taxonomy" id="171969"/>
    <lineage>
        <taxon>Eukaryota</taxon>
        <taxon>Viridiplantae</taxon>
        <taxon>Streptophyta</taxon>
        <taxon>Embryophyta</taxon>
        <taxon>Tracheophyta</taxon>
        <taxon>Spermatophyta</taxon>
        <taxon>Magnoliopsida</taxon>
        <taxon>eudicotyledons</taxon>
        <taxon>Gunneridae</taxon>
        <taxon>Pentapetalae</taxon>
        <taxon>Caryophyllales</taxon>
        <taxon>Cactineae</taxon>
        <taxon>Cactaceae</taxon>
        <taxon>Cactoideae</taxon>
        <taxon>Echinocereeae</taxon>
        <taxon>Carnegiea</taxon>
    </lineage>
</organism>
<evidence type="ECO:0000313" key="3">
    <source>
        <dbReference type="Proteomes" id="UP001153076"/>
    </source>
</evidence>